<comment type="cofactor">
    <cofactor evidence="1">
        <name>Mg(2+)</name>
        <dbReference type="ChEBI" id="CHEBI:18420"/>
    </cofactor>
</comment>
<dbReference type="EMBL" id="JAFBEE010000002">
    <property type="protein sequence ID" value="MBM7614009.1"/>
    <property type="molecule type" value="Genomic_DNA"/>
</dbReference>
<comment type="caution">
    <text evidence="8">The sequence shown here is derived from an EMBL/GenBank/DDBJ whole genome shotgun (WGS) entry which is preliminary data.</text>
</comment>
<evidence type="ECO:0000256" key="4">
    <source>
        <dbReference type="ARBA" id="ARBA00022723"/>
    </source>
</evidence>
<dbReference type="EC" id="2.5.1.1" evidence="8"/>
<keyword evidence="3 7" id="KW-0808">Transferase</keyword>
<evidence type="ECO:0000256" key="5">
    <source>
        <dbReference type="ARBA" id="ARBA00022842"/>
    </source>
</evidence>
<keyword evidence="5" id="KW-0460">Magnesium</keyword>
<evidence type="ECO:0000256" key="2">
    <source>
        <dbReference type="ARBA" id="ARBA00006706"/>
    </source>
</evidence>
<dbReference type="SUPFAM" id="SSF48576">
    <property type="entry name" value="Terpenoid synthases"/>
    <property type="match status" value="1"/>
</dbReference>
<dbReference type="PROSITE" id="PS00444">
    <property type="entry name" value="POLYPRENYL_SYNTHASE_2"/>
    <property type="match status" value="1"/>
</dbReference>
<dbReference type="EC" id="2.5.1.29" evidence="8"/>
<dbReference type="SFLD" id="SFLDG01017">
    <property type="entry name" value="Polyprenyl_Transferase_Like"/>
    <property type="match status" value="1"/>
</dbReference>
<dbReference type="PANTHER" id="PTHR43281:SF1">
    <property type="entry name" value="FARNESYL DIPHOSPHATE SYNTHASE"/>
    <property type="match status" value="1"/>
</dbReference>
<reference evidence="8 9" key="1">
    <citation type="submission" date="2021-01" db="EMBL/GenBank/DDBJ databases">
        <title>Genomic Encyclopedia of Type Strains, Phase IV (KMG-IV): sequencing the most valuable type-strain genomes for metagenomic binning, comparative biology and taxonomic classification.</title>
        <authorList>
            <person name="Goeker M."/>
        </authorList>
    </citation>
    <scope>NUCLEOTIDE SEQUENCE [LARGE SCALE GENOMIC DNA]</scope>
    <source>
        <strain evidence="8 9">DSM 25890</strain>
    </source>
</reference>
<evidence type="ECO:0000256" key="6">
    <source>
        <dbReference type="ARBA" id="ARBA00023229"/>
    </source>
</evidence>
<comment type="similarity">
    <text evidence="2 7">Belongs to the FPP/GGPP synthase family.</text>
</comment>
<dbReference type="RefSeq" id="WP_204400287.1">
    <property type="nucleotide sequence ID" value="NZ_JAFBEE010000002.1"/>
</dbReference>
<sequence>MEWKNQMKNYIETVNEELDKYFTLPKDKNQQVIEAMKYSVFAGGKRLRPILALASYQIFAKNFEEVLPYACGLEMIHTYSLIHDDLPAMDNDDYRRGKLTNHKVYGEGLAILAGDGLLNYSFEVMLGDAIKRDNPKPFLRSIHEIAKAAGIHGMIGGQTVDLQSEGQAIDADTLDYIHHNKTAALITAPLKIGAIIGNASEEDIKNMEFVGRQLGLAFQIKDDILDIVGDQEKLGKPIGSDEDNNKSTYPSIYGLEYSIQKVQELTDSINDVLGRYGEASNFLYELSQYLVNRES</sequence>
<evidence type="ECO:0000313" key="8">
    <source>
        <dbReference type="EMBL" id="MBM7614009.1"/>
    </source>
</evidence>
<evidence type="ECO:0000256" key="7">
    <source>
        <dbReference type="RuleBase" id="RU004466"/>
    </source>
</evidence>
<evidence type="ECO:0000256" key="3">
    <source>
        <dbReference type="ARBA" id="ARBA00022679"/>
    </source>
</evidence>
<evidence type="ECO:0000313" key="9">
    <source>
        <dbReference type="Proteomes" id="UP001314796"/>
    </source>
</evidence>
<dbReference type="CDD" id="cd00685">
    <property type="entry name" value="Trans_IPPS_HT"/>
    <property type="match status" value="1"/>
</dbReference>
<dbReference type="PANTHER" id="PTHR43281">
    <property type="entry name" value="FARNESYL DIPHOSPHATE SYNTHASE"/>
    <property type="match status" value="1"/>
</dbReference>
<dbReference type="PROSITE" id="PS00723">
    <property type="entry name" value="POLYPRENYL_SYNTHASE_1"/>
    <property type="match status" value="1"/>
</dbReference>
<organism evidence="8 9">
    <name type="scientific">Alkaliphilus hydrothermalis</name>
    <dbReference type="NCBI Taxonomy" id="1482730"/>
    <lineage>
        <taxon>Bacteria</taxon>
        <taxon>Bacillati</taxon>
        <taxon>Bacillota</taxon>
        <taxon>Clostridia</taxon>
        <taxon>Peptostreptococcales</taxon>
        <taxon>Natronincolaceae</taxon>
        <taxon>Alkaliphilus</taxon>
    </lineage>
</organism>
<dbReference type="GO" id="GO:0004311">
    <property type="term" value="F:geranylgeranyl diphosphate synthase activity"/>
    <property type="evidence" value="ECO:0007669"/>
    <property type="project" value="UniProtKB-EC"/>
</dbReference>
<dbReference type="Gene3D" id="1.10.600.10">
    <property type="entry name" value="Farnesyl Diphosphate Synthase"/>
    <property type="match status" value="1"/>
</dbReference>
<dbReference type="InterPro" id="IPR008949">
    <property type="entry name" value="Isoprenoid_synthase_dom_sf"/>
</dbReference>
<dbReference type="InterPro" id="IPR033749">
    <property type="entry name" value="Polyprenyl_synt_CS"/>
</dbReference>
<dbReference type="Proteomes" id="UP001314796">
    <property type="component" value="Unassembled WGS sequence"/>
</dbReference>
<evidence type="ECO:0000256" key="1">
    <source>
        <dbReference type="ARBA" id="ARBA00001946"/>
    </source>
</evidence>
<dbReference type="GO" id="GO:0004161">
    <property type="term" value="F:dimethylallyltranstransferase activity"/>
    <property type="evidence" value="ECO:0007669"/>
    <property type="project" value="UniProtKB-EC"/>
</dbReference>
<dbReference type="Pfam" id="PF00348">
    <property type="entry name" value="polyprenyl_synt"/>
    <property type="match status" value="1"/>
</dbReference>
<dbReference type="EC" id="2.5.1.10" evidence="8"/>
<gene>
    <name evidence="8" type="ORF">JOC73_000518</name>
</gene>
<dbReference type="NCBIfam" id="NF045485">
    <property type="entry name" value="FPPsyn"/>
    <property type="match status" value="1"/>
</dbReference>
<dbReference type="InterPro" id="IPR053378">
    <property type="entry name" value="Prenyl_diphosphate_synthase"/>
</dbReference>
<keyword evidence="9" id="KW-1185">Reference proteome</keyword>
<dbReference type="SFLD" id="SFLDS00005">
    <property type="entry name" value="Isoprenoid_Synthase_Type_I"/>
    <property type="match status" value="1"/>
</dbReference>
<keyword evidence="6" id="KW-0414">Isoprene biosynthesis</keyword>
<protein>
    <submittedName>
        <fullName evidence="8">Geranylgeranyl diphosphate synthase type II</fullName>
        <ecNumber evidence="8">2.5.1.1</ecNumber>
        <ecNumber evidence="8">2.5.1.10</ecNumber>
        <ecNumber evidence="8">2.5.1.29</ecNumber>
    </submittedName>
</protein>
<keyword evidence="4" id="KW-0479">Metal-binding</keyword>
<dbReference type="GO" id="GO:0004337">
    <property type="term" value="F:(2E,6E)-farnesyl diphosphate synthase activity"/>
    <property type="evidence" value="ECO:0007669"/>
    <property type="project" value="UniProtKB-EC"/>
</dbReference>
<accession>A0ABS2NM39</accession>
<dbReference type="InterPro" id="IPR000092">
    <property type="entry name" value="Polyprenyl_synt"/>
</dbReference>
<name>A0ABS2NM39_9FIRM</name>
<proteinExistence type="inferred from homology"/>